<dbReference type="AlphaFoldDB" id="B9THU0"/>
<dbReference type="Pfam" id="PF11154">
    <property type="entry name" value="DUF2934"/>
    <property type="match status" value="1"/>
</dbReference>
<dbReference type="InterPro" id="IPR021327">
    <property type="entry name" value="DUF2934"/>
</dbReference>
<dbReference type="Proteomes" id="UP000008311">
    <property type="component" value="Unassembled WGS sequence"/>
</dbReference>
<reference evidence="2" key="1">
    <citation type="journal article" date="2010" name="Nat. Biotechnol.">
        <title>Draft genome sequence of the oilseed species Ricinus communis.</title>
        <authorList>
            <person name="Chan A.P."/>
            <person name="Crabtree J."/>
            <person name="Zhao Q."/>
            <person name="Lorenzi H."/>
            <person name="Orvis J."/>
            <person name="Puiu D."/>
            <person name="Melake-Berhan A."/>
            <person name="Jones K.M."/>
            <person name="Redman J."/>
            <person name="Chen G."/>
            <person name="Cahoon E.B."/>
            <person name="Gedil M."/>
            <person name="Stanke M."/>
            <person name="Haas B.J."/>
            <person name="Wortman J.R."/>
            <person name="Fraser-Liggett C.M."/>
            <person name="Ravel J."/>
            <person name="Rabinowicz P.D."/>
        </authorList>
    </citation>
    <scope>NUCLEOTIDE SEQUENCE [LARGE SCALE GENOMIC DNA]</scope>
    <source>
        <strain evidence="2">cv. Hale</strain>
    </source>
</reference>
<evidence type="ECO:0000313" key="2">
    <source>
        <dbReference type="Proteomes" id="UP000008311"/>
    </source>
</evidence>
<evidence type="ECO:0000313" key="1">
    <source>
        <dbReference type="EMBL" id="EEF24574.1"/>
    </source>
</evidence>
<proteinExistence type="predicted"/>
<dbReference type="InParanoid" id="B9THU0"/>
<dbReference type="EMBL" id="EQ981857">
    <property type="protein sequence ID" value="EEF24574.1"/>
    <property type="molecule type" value="Genomic_DNA"/>
</dbReference>
<protein>
    <recommendedName>
        <fullName evidence="3">DUF2934 domain-containing protein</fullName>
    </recommendedName>
</protein>
<keyword evidence="2" id="KW-1185">Reference proteome</keyword>
<evidence type="ECO:0008006" key="3">
    <source>
        <dbReference type="Google" id="ProtNLM"/>
    </source>
</evidence>
<organism evidence="1 2">
    <name type="scientific">Ricinus communis</name>
    <name type="common">Castor bean</name>
    <dbReference type="NCBI Taxonomy" id="3988"/>
    <lineage>
        <taxon>Eukaryota</taxon>
        <taxon>Viridiplantae</taxon>
        <taxon>Streptophyta</taxon>
        <taxon>Embryophyta</taxon>
        <taxon>Tracheophyta</taxon>
        <taxon>Spermatophyta</taxon>
        <taxon>Magnoliopsida</taxon>
        <taxon>eudicotyledons</taxon>
        <taxon>Gunneridae</taxon>
        <taxon>Pentapetalae</taxon>
        <taxon>rosids</taxon>
        <taxon>fabids</taxon>
        <taxon>Malpighiales</taxon>
        <taxon>Euphorbiaceae</taxon>
        <taxon>Acalyphoideae</taxon>
        <taxon>Acalypheae</taxon>
        <taxon>Ricinus</taxon>
    </lineage>
</organism>
<name>B9THU0_RICCO</name>
<accession>B9THU0</accession>
<gene>
    <name evidence="1" type="ORF">RCOM_1814650</name>
</gene>
<sequence length="216" mass="23720">MTAEEKRLSTAESRPPVTEEQIRALAYDLWERDGSPDGQSDEYWDRARQQLLGDGAPPQPSSGSSTGRAICTLVRRLPSCASQRMRGGRVREVTLAASGSVRKGSRWHSRCATSTQCCHCSLRPDWSGSVGSYTFRLQPALNTWRQVRGHAKLVDALLLARYTLLIHDGDVIFSGSGPCILDFRRELEVIDAALDVARLGTLPSAGPVPDKDDRQA</sequence>